<dbReference type="Proteomes" id="UP000241818">
    <property type="component" value="Unassembled WGS sequence"/>
</dbReference>
<organism evidence="2 3">
    <name type="scientific">Amorphotheca resinae ATCC 22711</name>
    <dbReference type="NCBI Taxonomy" id="857342"/>
    <lineage>
        <taxon>Eukaryota</taxon>
        <taxon>Fungi</taxon>
        <taxon>Dikarya</taxon>
        <taxon>Ascomycota</taxon>
        <taxon>Pezizomycotina</taxon>
        <taxon>Leotiomycetes</taxon>
        <taxon>Helotiales</taxon>
        <taxon>Amorphothecaceae</taxon>
        <taxon>Amorphotheca</taxon>
    </lineage>
</organism>
<name>A0A2T3BDB6_AMORE</name>
<feature type="region of interest" description="Disordered" evidence="1">
    <location>
        <begin position="1"/>
        <end position="40"/>
    </location>
</feature>
<sequence>MATYGKKKRSILPSLSALQDSDATTKSKQGASKKLASTAYGMSTSQGRDIAGSLSHHDDSLEEMANMLLEDTTIDQSESDHGQPASHIAAVRMLPSISSQERVLPQLPELHFNRDDAWATNANTVVAAAGNVNEIQPFGGTNGPGNYPEKIFTRSRKGPAPPIPRKSSKRKSARPMAPDFKERAEPGNRQSDGANSKKTKGSISPPKYIDVPQAKPSVLNDTNVSNKIEAMLEATKALKPGTCDHMHQGPHLPTKKYRLKDSNVLMKMKMAINDHIQTRVSKKSYDPARDDYLLHDALNETQTNDKAMSTMEIRMNEGNNLRMPKVSSLTGHGNIRRKAIADDGISLRSRKSVSNDPFSDTPPSNSEIRTPRSFEHRIVDDMSDSTYELPSDSYIRGDKPPRAKRSKQSLLAYDTDFDALLSSSPLAQSTPRIRLEPTFEKNGRAALKNVPADSRSLSDPDASSIGGHYSDVELDPPSTNKMNCSGLADLMKRKSSQVKKAGISSASHYSKRIKKHHSSSKEELEGLERAMSLYKSLDGPSSFNPLDDDSSSKVESELRDTILAPKNPNGKIKEPSRRCDKGKGFGMLLEPDLTRTAVPMHDILDTSRGRTMILKPVAVAKTRSRADGRGNRRYPSRGNVDDDSLMDIDELQWDQTALLKRG</sequence>
<feature type="region of interest" description="Disordered" evidence="1">
    <location>
        <begin position="536"/>
        <end position="579"/>
    </location>
</feature>
<feature type="compositionally biased region" description="Basic and acidic residues" evidence="1">
    <location>
        <begin position="550"/>
        <end position="560"/>
    </location>
</feature>
<reference evidence="2 3" key="1">
    <citation type="journal article" date="2018" name="New Phytol.">
        <title>Comparative genomics and transcriptomics depict ericoid mycorrhizal fungi as versatile saprotrophs and plant mutualists.</title>
        <authorList>
            <person name="Martino E."/>
            <person name="Morin E."/>
            <person name="Grelet G.A."/>
            <person name="Kuo A."/>
            <person name="Kohler A."/>
            <person name="Daghino S."/>
            <person name="Barry K.W."/>
            <person name="Cichocki N."/>
            <person name="Clum A."/>
            <person name="Dockter R.B."/>
            <person name="Hainaut M."/>
            <person name="Kuo R.C."/>
            <person name="LaButti K."/>
            <person name="Lindahl B.D."/>
            <person name="Lindquist E.A."/>
            <person name="Lipzen A."/>
            <person name="Khouja H.R."/>
            <person name="Magnuson J."/>
            <person name="Murat C."/>
            <person name="Ohm R.A."/>
            <person name="Singer S.W."/>
            <person name="Spatafora J.W."/>
            <person name="Wang M."/>
            <person name="Veneault-Fourrey C."/>
            <person name="Henrissat B."/>
            <person name="Grigoriev I.V."/>
            <person name="Martin F.M."/>
            <person name="Perotto S."/>
        </authorList>
    </citation>
    <scope>NUCLEOTIDE SEQUENCE [LARGE SCALE GENOMIC DNA]</scope>
    <source>
        <strain evidence="2 3">ATCC 22711</strain>
    </source>
</reference>
<dbReference type="InParanoid" id="A0A2T3BDB6"/>
<feature type="compositionally biased region" description="Basic and acidic residues" evidence="1">
    <location>
        <begin position="369"/>
        <end position="380"/>
    </location>
</feature>
<evidence type="ECO:0000313" key="2">
    <source>
        <dbReference type="EMBL" id="PSS27362.1"/>
    </source>
</evidence>
<dbReference type="RefSeq" id="XP_024724887.1">
    <property type="nucleotide sequence ID" value="XM_024864968.1"/>
</dbReference>
<feature type="region of interest" description="Disordered" evidence="1">
    <location>
        <begin position="134"/>
        <end position="214"/>
    </location>
</feature>
<keyword evidence="3" id="KW-1185">Reference proteome</keyword>
<evidence type="ECO:0000313" key="3">
    <source>
        <dbReference type="Proteomes" id="UP000241818"/>
    </source>
</evidence>
<feature type="compositionally biased region" description="Polar residues" evidence="1">
    <location>
        <begin position="352"/>
        <end position="368"/>
    </location>
</feature>
<feature type="region of interest" description="Disordered" evidence="1">
    <location>
        <begin position="499"/>
        <end position="524"/>
    </location>
</feature>
<gene>
    <name evidence="2" type="ORF">M430DRAFT_23815</name>
</gene>
<protein>
    <submittedName>
        <fullName evidence="2">Uncharacterized protein</fullName>
    </submittedName>
</protein>
<feature type="region of interest" description="Disordered" evidence="1">
    <location>
        <begin position="322"/>
        <end position="406"/>
    </location>
</feature>
<dbReference type="GeneID" id="36573049"/>
<feature type="compositionally biased region" description="Basic residues" evidence="1">
    <location>
        <begin position="509"/>
        <end position="518"/>
    </location>
</feature>
<feature type="compositionally biased region" description="Basic residues" evidence="1">
    <location>
        <begin position="1"/>
        <end position="10"/>
    </location>
</feature>
<dbReference type="AlphaFoldDB" id="A0A2T3BDB6"/>
<proteinExistence type="predicted"/>
<dbReference type="EMBL" id="KZ679006">
    <property type="protein sequence ID" value="PSS27362.1"/>
    <property type="molecule type" value="Genomic_DNA"/>
</dbReference>
<feature type="region of interest" description="Disordered" evidence="1">
    <location>
        <begin position="451"/>
        <end position="478"/>
    </location>
</feature>
<feature type="compositionally biased region" description="Polar residues" evidence="1">
    <location>
        <begin position="16"/>
        <end position="30"/>
    </location>
</feature>
<dbReference type="OrthoDB" id="4207421at2759"/>
<accession>A0A2T3BDB6</accession>
<evidence type="ECO:0000256" key="1">
    <source>
        <dbReference type="SAM" id="MobiDB-lite"/>
    </source>
</evidence>